<evidence type="ECO:0000256" key="2">
    <source>
        <dbReference type="ARBA" id="ARBA00022741"/>
    </source>
</evidence>
<evidence type="ECO:0000256" key="1">
    <source>
        <dbReference type="ARBA" id="ARBA00022723"/>
    </source>
</evidence>
<reference evidence="5 6" key="1">
    <citation type="journal article" date="2013" name="Curr. Biol.">
        <title>The Genome of the Foraminiferan Reticulomyxa filosa.</title>
        <authorList>
            <person name="Glockner G."/>
            <person name="Hulsmann N."/>
            <person name="Schleicher M."/>
            <person name="Noegel A.A."/>
            <person name="Eichinger L."/>
            <person name="Gallinger C."/>
            <person name="Pawlowski J."/>
            <person name="Sierra R."/>
            <person name="Euteneuer U."/>
            <person name="Pillet L."/>
            <person name="Moustafa A."/>
            <person name="Platzer M."/>
            <person name="Groth M."/>
            <person name="Szafranski K."/>
            <person name="Schliwa M."/>
        </authorList>
    </citation>
    <scope>NUCLEOTIDE SEQUENCE [LARGE SCALE GENOMIC DNA]</scope>
</reference>
<evidence type="ECO:0000313" key="6">
    <source>
        <dbReference type="Proteomes" id="UP000023152"/>
    </source>
</evidence>
<dbReference type="GO" id="GO:0007188">
    <property type="term" value="P:adenylate cyclase-modulating G protein-coupled receptor signaling pathway"/>
    <property type="evidence" value="ECO:0007669"/>
    <property type="project" value="TreeGrafter"/>
</dbReference>
<dbReference type="PROSITE" id="PS51882">
    <property type="entry name" value="G_ALPHA"/>
    <property type="match status" value="1"/>
</dbReference>
<keyword evidence="3" id="KW-0342">GTP-binding</keyword>
<dbReference type="AlphaFoldDB" id="X6NGB6"/>
<evidence type="ECO:0000313" key="5">
    <source>
        <dbReference type="EMBL" id="ETO24928.1"/>
    </source>
</evidence>
<keyword evidence="4" id="KW-0807">Transducer</keyword>
<evidence type="ECO:0000256" key="4">
    <source>
        <dbReference type="ARBA" id="ARBA00023224"/>
    </source>
</evidence>
<dbReference type="Proteomes" id="UP000023152">
    <property type="component" value="Unassembled WGS sequence"/>
</dbReference>
<dbReference type="GO" id="GO:0046872">
    <property type="term" value="F:metal ion binding"/>
    <property type="evidence" value="ECO:0007669"/>
    <property type="project" value="UniProtKB-KW"/>
</dbReference>
<name>X6NGB6_RETFI</name>
<organism evidence="5 6">
    <name type="scientific">Reticulomyxa filosa</name>
    <dbReference type="NCBI Taxonomy" id="46433"/>
    <lineage>
        <taxon>Eukaryota</taxon>
        <taxon>Sar</taxon>
        <taxon>Rhizaria</taxon>
        <taxon>Retaria</taxon>
        <taxon>Foraminifera</taxon>
        <taxon>Monothalamids</taxon>
        <taxon>Reticulomyxidae</taxon>
        <taxon>Reticulomyxa</taxon>
    </lineage>
</organism>
<dbReference type="InterPro" id="IPR027417">
    <property type="entry name" value="P-loop_NTPase"/>
</dbReference>
<keyword evidence="6" id="KW-1185">Reference proteome</keyword>
<keyword evidence="1" id="KW-0479">Metal-binding</keyword>
<dbReference type="GO" id="GO:0001664">
    <property type="term" value="F:G protein-coupled receptor binding"/>
    <property type="evidence" value="ECO:0007669"/>
    <property type="project" value="TreeGrafter"/>
</dbReference>
<dbReference type="PANTHER" id="PTHR10218:SF302">
    <property type="entry name" value="GUANINE NUCLEOTIDE-BINDING PROTEIN ALPHA-5 SUBUNIT"/>
    <property type="match status" value="1"/>
</dbReference>
<dbReference type="GO" id="GO:0003924">
    <property type="term" value="F:GTPase activity"/>
    <property type="evidence" value="ECO:0007669"/>
    <property type="project" value="InterPro"/>
</dbReference>
<dbReference type="GO" id="GO:0005737">
    <property type="term" value="C:cytoplasm"/>
    <property type="evidence" value="ECO:0007669"/>
    <property type="project" value="TreeGrafter"/>
</dbReference>
<sequence>MDVYEGHLDVGWKVGPETAAKNRIRLPNPKKYSNEVAHALGEIWELEQVKNLWKERYSTLPGYSPYIGYYLDSIQQIGREDYMPEEADLIRSPLDNPNTIEECNFFILSNAYKFVDVNANDVAAVFKDLLHQKNPSALLFVVSLGSYCEEVAINEPEPIAKSHSRQDSTYDPNVMRRSINLFYQILTMCIHEKPKCILLLTEKRLLKERIVDQNIPFDQYFGKRRWGNPDLKCKPFAGKKTDDKKPLTNDKYIDRIVRFIIAQFENEINHYGFPKLSVIVEDNDCTDPGQIKKICLQINQALNL</sequence>
<comment type="caution">
    <text evidence="5">The sequence shown here is derived from an EMBL/GenBank/DDBJ whole genome shotgun (WGS) entry which is preliminary data.</text>
</comment>
<dbReference type="EMBL" id="ASPP01008857">
    <property type="protein sequence ID" value="ETO24928.1"/>
    <property type="molecule type" value="Genomic_DNA"/>
</dbReference>
<dbReference type="GO" id="GO:0005525">
    <property type="term" value="F:GTP binding"/>
    <property type="evidence" value="ECO:0007669"/>
    <property type="project" value="UniProtKB-KW"/>
</dbReference>
<dbReference type="Pfam" id="PF00503">
    <property type="entry name" value="G-alpha"/>
    <property type="match status" value="1"/>
</dbReference>
<dbReference type="GO" id="GO:0031683">
    <property type="term" value="F:G-protein beta/gamma-subunit complex binding"/>
    <property type="evidence" value="ECO:0007669"/>
    <property type="project" value="InterPro"/>
</dbReference>
<dbReference type="GO" id="GO:0005834">
    <property type="term" value="C:heterotrimeric G-protein complex"/>
    <property type="evidence" value="ECO:0007669"/>
    <property type="project" value="TreeGrafter"/>
</dbReference>
<dbReference type="SUPFAM" id="SSF47895">
    <property type="entry name" value="Transducin (alpha subunit), insertion domain"/>
    <property type="match status" value="1"/>
</dbReference>
<proteinExistence type="predicted"/>
<dbReference type="InterPro" id="IPR001019">
    <property type="entry name" value="Gprotein_alpha_su"/>
</dbReference>
<gene>
    <name evidence="5" type="ORF">RFI_12227</name>
</gene>
<protein>
    <submittedName>
        <fullName evidence="5">Uncharacterized protein</fullName>
    </submittedName>
</protein>
<dbReference type="Gene3D" id="1.10.400.10">
    <property type="entry name" value="GI Alpha 1, domain 2-like"/>
    <property type="match status" value="1"/>
</dbReference>
<keyword evidence="2" id="KW-0547">Nucleotide-binding</keyword>
<dbReference type="InterPro" id="IPR011025">
    <property type="entry name" value="GproteinA_insert"/>
</dbReference>
<evidence type="ECO:0000256" key="3">
    <source>
        <dbReference type="ARBA" id="ARBA00023134"/>
    </source>
</evidence>
<accession>X6NGB6</accession>
<dbReference type="PANTHER" id="PTHR10218">
    <property type="entry name" value="GTP-BINDING PROTEIN ALPHA SUBUNIT"/>
    <property type="match status" value="1"/>
</dbReference>
<dbReference type="Gene3D" id="3.40.50.300">
    <property type="entry name" value="P-loop containing nucleotide triphosphate hydrolases"/>
    <property type="match status" value="1"/>
</dbReference>